<organism evidence="12 13">
    <name type="scientific">Pseudoalteromonas porphyrae</name>
    <dbReference type="NCBI Taxonomy" id="187330"/>
    <lineage>
        <taxon>Bacteria</taxon>
        <taxon>Pseudomonadati</taxon>
        <taxon>Pseudomonadota</taxon>
        <taxon>Gammaproteobacteria</taxon>
        <taxon>Alteromonadales</taxon>
        <taxon>Pseudoalteromonadaceae</taxon>
        <taxon>Pseudoalteromonas</taxon>
    </lineage>
</organism>
<dbReference type="InterPro" id="IPR011055">
    <property type="entry name" value="Dup_hybrid_motif"/>
</dbReference>
<evidence type="ECO:0000256" key="6">
    <source>
        <dbReference type="ARBA" id="ARBA00022777"/>
    </source>
</evidence>
<comment type="caution">
    <text evidence="12">The sequence shown here is derived from an EMBL/GenBank/DDBJ whole genome shotgun (WGS) entry which is preliminary data.</text>
</comment>
<evidence type="ECO:0000256" key="2">
    <source>
        <dbReference type="ARBA" id="ARBA00022448"/>
    </source>
</evidence>
<sequence>MKYSDISYLPQRQLDPNSISICSPFSGKVRPLSEHPEPFFSYGTLGRGIIVELTSHKILAPFNGTLLQVKNAGSEFILKANNGLKVLLTLHLDTHQHHIAHTHIAQLGGSKIIKGERLAYFDLRELKTPLLATMILLNGNRLGAVHYGLSHVTAGVDSLLTITKK</sequence>
<dbReference type="PROSITE" id="PS51093">
    <property type="entry name" value="PTS_EIIA_TYPE_1"/>
    <property type="match status" value="1"/>
</dbReference>
<dbReference type="GO" id="GO:0009401">
    <property type="term" value="P:phosphoenolpyruvate-dependent sugar phosphotransferase system"/>
    <property type="evidence" value="ECO:0007669"/>
    <property type="project" value="UniProtKB-KW"/>
</dbReference>
<gene>
    <name evidence="12" type="ORF">ADS77_18010</name>
</gene>
<dbReference type="Gene3D" id="2.70.70.10">
    <property type="entry name" value="Glucose Permease (Domain IIA)"/>
    <property type="match status" value="1"/>
</dbReference>
<dbReference type="InterPro" id="IPR001127">
    <property type="entry name" value="PTS_EIIA_1_perm"/>
</dbReference>
<protein>
    <recommendedName>
        <fullName evidence="7">PTS system glucose-specific EIIA component</fullName>
    </recommendedName>
    <alternativeName>
        <fullName evidence="10">EIIA-Glc</fullName>
    </alternativeName>
    <alternativeName>
        <fullName evidence="9">EIII-Glc</fullName>
    </alternativeName>
    <alternativeName>
        <fullName evidence="8">Glucose-specific phosphotransferase enzyme IIA component</fullName>
    </alternativeName>
</protein>
<keyword evidence="4" id="KW-0808">Transferase</keyword>
<keyword evidence="3 12" id="KW-0762">Sugar transport</keyword>
<reference evidence="12 13" key="1">
    <citation type="submission" date="2015-08" db="EMBL/GenBank/DDBJ databases">
        <title>Draft Genome Sequence of Pseudoalteromonas porphyrae UCD-SED14.</title>
        <authorList>
            <person name="Coil D.A."/>
            <person name="Jospin G."/>
            <person name="Lee R.D."/>
            <person name="Eisen J.A."/>
        </authorList>
    </citation>
    <scope>NUCLEOTIDE SEQUENCE [LARGE SCALE GENOMIC DNA]</scope>
    <source>
        <strain evidence="12 13">UCD-SED14</strain>
    </source>
</reference>
<proteinExistence type="predicted"/>
<keyword evidence="13" id="KW-1185">Reference proteome</keyword>
<dbReference type="PATRIC" id="fig|187330.3.peg.2251"/>
<feature type="domain" description="PTS EIIA type-1" evidence="11">
    <location>
        <begin position="37"/>
        <end position="141"/>
    </location>
</feature>
<evidence type="ECO:0000256" key="1">
    <source>
        <dbReference type="ARBA" id="ARBA00004496"/>
    </source>
</evidence>
<keyword evidence="6" id="KW-0418">Kinase</keyword>
<evidence type="ECO:0000313" key="12">
    <source>
        <dbReference type="EMBL" id="KPH58276.1"/>
    </source>
</evidence>
<evidence type="ECO:0000256" key="10">
    <source>
        <dbReference type="ARBA" id="ARBA00042873"/>
    </source>
</evidence>
<evidence type="ECO:0000256" key="3">
    <source>
        <dbReference type="ARBA" id="ARBA00022597"/>
    </source>
</evidence>
<evidence type="ECO:0000313" key="13">
    <source>
        <dbReference type="Proteomes" id="UP000037848"/>
    </source>
</evidence>
<dbReference type="RefSeq" id="WP_054206519.1">
    <property type="nucleotide sequence ID" value="NZ_LHPH01000026.1"/>
</dbReference>
<keyword evidence="5" id="KW-0598">Phosphotransferase system</keyword>
<dbReference type="GO" id="GO:0016301">
    <property type="term" value="F:kinase activity"/>
    <property type="evidence" value="ECO:0007669"/>
    <property type="project" value="UniProtKB-KW"/>
</dbReference>
<keyword evidence="2" id="KW-0813">Transport</keyword>
<dbReference type="STRING" id="187330.AMS58_18650"/>
<evidence type="ECO:0000256" key="4">
    <source>
        <dbReference type="ARBA" id="ARBA00022679"/>
    </source>
</evidence>
<dbReference type="PANTHER" id="PTHR45008:SF1">
    <property type="entry name" value="PTS SYSTEM GLUCOSE-SPECIFIC EIIA COMPONENT"/>
    <property type="match status" value="1"/>
</dbReference>
<dbReference type="PANTHER" id="PTHR45008">
    <property type="entry name" value="PTS SYSTEM GLUCOSE-SPECIFIC EIIA COMPONENT"/>
    <property type="match status" value="1"/>
</dbReference>
<dbReference type="Pfam" id="PF00358">
    <property type="entry name" value="PTS_EIIA_1"/>
    <property type="match status" value="1"/>
</dbReference>
<dbReference type="SUPFAM" id="SSF51261">
    <property type="entry name" value="Duplicated hybrid motif"/>
    <property type="match status" value="1"/>
</dbReference>
<name>A0A0N1ELS9_9GAMM</name>
<accession>A0A0N1ELS9</accession>
<dbReference type="GO" id="GO:0005737">
    <property type="term" value="C:cytoplasm"/>
    <property type="evidence" value="ECO:0007669"/>
    <property type="project" value="UniProtKB-SubCell"/>
</dbReference>
<comment type="subcellular location">
    <subcellularLocation>
        <location evidence="1">Cytoplasm</location>
    </subcellularLocation>
</comment>
<evidence type="ECO:0000259" key="11">
    <source>
        <dbReference type="PROSITE" id="PS51093"/>
    </source>
</evidence>
<evidence type="ECO:0000256" key="9">
    <source>
        <dbReference type="ARBA" id="ARBA00042526"/>
    </source>
</evidence>
<dbReference type="Proteomes" id="UP000037848">
    <property type="component" value="Unassembled WGS sequence"/>
</dbReference>
<evidence type="ECO:0000256" key="8">
    <source>
        <dbReference type="ARBA" id="ARBA00042296"/>
    </source>
</evidence>
<dbReference type="EMBL" id="LHPH01000026">
    <property type="protein sequence ID" value="KPH58276.1"/>
    <property type="molecule type" value="Genomic_DNA"/>
</dbReference>
<evidence type="ECO:0000256" key="7">
    <source>
        <dbReference type="ARBA" id="ARBA00039163"/>
    </source>
</evidence>
<dbReference type="AlphaFoldDB" id="A0A0N1ELS9"/>
<evidence type="ECO:0000256" key="5">
    <source>
        <dbReference type="ARBA" id="ARBA00022683"/>
    </source>
</evidence>
<dbReference type="InterPro" id="IPR050890">
    <property type="entry name" value="PTS_EIIA_component"/>
</dbReference>
<dbReference type="OrthoDB" id="6336369at2"/>